<protein>
    <submittedName>
        <fullName evidence="1">Uncharacterized protein</fullName>
    </submittedName>
</protein>
<accession>A0A256GY29</accession>
<proteinExistence type="predicted"/>
<reference evidence="1 2" key="1">
    <citation type="submission" date="2017-07" db="EMBL/GenBank/DDBJ databases">
        <title>Draft genome of Ochrobactrum lupini type strain LUP21.</title>
        <authorList>
            <person name="Krzyzanowska D.M."/>
            <person name="Jafra S."/>
        </authorList>
    </citation>
    <scope>NUCLEOTIDE SEQUENCE [LARGE SCALE GENOMIC DNA]</scope>
    <source>
        <strain evidence="1 2">LUP21</strain>
    </source>
</reference>
<gene>
    <name evidence="1" type="ORF">CES86_0428</name>
</gene>
<dbReference type="EMBL" id="NNRN01000031">
    <property type="protein sequence ID" value="OYR32073.1"/>
    <property type="molecule type" value="Genomic_DNA"/>
</dbReference>
<name>A0A256GY29_9HYPH</name>
<sequence>MDIVPVSPIEKHEVCQFEVCIKNFFDFVHPQAEWHYS</sequence>
<comment type="caution">
    <text evidence="1">The sequence shown here is derived from an EMBL/GenBank/DDBJ whole genome shotgun (WGS) entry which is preliminary data.</text>
</comment>
<evidence type="ECO:0000313" key="1">
    <source>
        <dbReference type="EMBL" id="OYR32073.1"/>
    </source>
</evidence>
<dbReference type="AlphaFoldDB" id="A0A256GY29"/>
<organism evidence="1 2">
    <name type="scientific">Brucella lupini</name>
    <dbReference type="NCBI Taxonomy" id="255457"/>
    <lineage>
        <taxon>Bacteria</taxon>
        <taxon>Pseudomonadati</taxon>
        <taxon>Pseudomonadota</taxon>
        <taxon>Alphaproteobacteria</taxon>
        <taxon>Hyphomicrobiales</taxon>
        <taxon>Brucellaceae</taxon>
        <taxon>Brucella/Ochrobactrum group</taxon>
        <taxon>Brucella</taxon>
    </lineage>
</organism>
<evidence type="ECO:0000313" key="2">
    <source>
        <dbReference type="Proteomes" id="UP000216363"/>
    </source>
</evidence>
<dbReference type="Proteomes" id="UP000216363">
    <property type="component" value="Unassembled WGS sequence"/>
</dbReference>